<dbReference type="RefSeq" id="WP_183590204.1">
    <property type="nucleotide sequence ID" value="NZ_JACHCA010000033.1"/>
</dbReference>
<dbReference type="PANTHER" id="PTHR36973">
    <property type="entry name" value="SLL1456 PROTEIN-RELATED"/>
    <property type="match status" value="1"/>
</dbReference>
<keyword evidence="2" id="KW-0489">Methyltransferase</keyword>
<feature type="domain" description="Methyltransferase FkbM" evidence="1">
    <location>
        <begin position="23"/>
        <end position="190"/>
    </location>
</feature>
<keyword evidence="2" id="KW-0808">Transferase</keyword>
<organism evidence="2 3">
    <name type="scientific">Mucilaginibacter lappiensis</name>
    <dbReference type="NCBI Taxonomy" id="354630"/>
    <lineage>
        <taxon>Bacteria</taxon>
        <taxon>Pseudomonadati</taxon>
        <taxon>Bacteroidota</taxon>
        <taxon>Sphingobacteriia</taxon>
        <taxon>Sphingobacteriales</taxon>
        <taxon>Sphingobacteriaceae</taxon>
        <taxon>Mucilaginibacter</taxon>
    </lineage>
</organism>
<dbReference type="Pfam" id="PF05050">
    <property type="entry name" value="Methyltransf_21"/>
    <property type="match status" value="1"/>
</dbReference>
<comment type="caution">
    <text evidence="2">The sequence shown here is derived from an EMBL/GenBank/DDBJ whole genome shotgun (WGS) entry which is preliminary data.</text>
</comment>
<evidence type="ECO:0000313" key="3">
    <source>
        <dbReference type="Proteomes" id="UP000548326"/>
    </source>
</evidence>
<dbReference type="Proteomes" id="UP000548326">
    <property type="component" value="Unassembled WGS sequence"/>
</dbReference>
<dbReference type="InterPro" id="IPR006342">
    <property type="entry name" value="FkbM_mtfrase"/>
</dbReference>
<gene>
    <name evidence="2" type="ORF">HDF22_005969</name>
</gene>
<dbReference type="InterPro" id="IPR029063">
    <property type="entry name" value="SAM-dependent_MTases_sf"/>
</dbReference>
<accession>A0A841JU83</accession>
<name>A0A841JU83_9SPHI</name>
<reference evidence="2 3" key="1">
    <citation type="submission" date="2020-08" db="EMBL/GenBank/DDBJ databases">
        <title>Genomic Encyclopedia of Type Strains, Phase IV (KMG-V): Genome sequencing to study the core and pangenomes of soil and plant-associated prokaryotes.</title>
        <authorList>
            <person name="Whitman W."/>
        </authorList>
    </citation>
    <scope>NUCLEOTIDE SEQUENCE [LARGE SCALE GENOMIC DNA]</scope>
    <source>
        <strain evidence="2 3">MP601</strain>
    </source>
</reference>
<dbReference type="AlphaFoldDB" id="A0A841JU83"/>
<dbReference type="GO" id="GO:0008171">
    <property type="term" value="F:O-methyltransferase activity"/>
    <property type="evidence" value="ECO:0007669"/>
    <property type="project" value="TreeGrafter"/>
</dbReference>
<dbReference type="GO" id="GO:0032259">
    <property type="term" value="P:methylation"/>
    <property type="evidence" value="ECO:0007669"/>
    <property type="project" value="UniProtKB-KW"/>
</dbReference>
<dbReference type="InterPro" id="IPR053188">
    <property type="entry name" value="FkbM_Methyltransferase"/>
</dbReference>
<protein>
    <submittedName>
        <fullName evidence="2">FkbM family methyltransferase</fullName>
    </submittedName>
</protein>
<dbReference type="NCBIfam" id="TIGR01444">
    <property type="entry name" value="fkbM_fam"/>
    <property type="match status" value="1"/>
</dbReference>
<dbReference type="Gene3D" id="3.40.50.150">
    <property type="entry name" value="Vaccinia Virus protein VP39"/>
    <property type="match status" value="1"/>
</dbReference>
<dbReference type="SUPFAM" id="SSF53335">
    <property type="entry name" value="S-adenosyl-L-methionine-dependent methyltransferases"/>
    <property type="match status" value="1"/>
</dbReference>
<dbReference type="EMBL" id="JACHCA010000033">
    <property type="protein sequence ID" value="MBB6131815.1"/>
    <property type="molecule type" value="Genomic_DNA"/>
</dbReference>
<dbReference type="PANTHER" id="PTHR36973:SF4">
    <property type="entry name" value="NODULATION PROTEIN"/>
    <property type="match status" value="1"/>
</dbReference>
<evidence type="ECO:0000259" key="1">
    <source>
        <dbReference type="Pfam" id="PF05050"/>
    </source>
</evidence>
<sequence length="211" mass="24630">MLISLYELIAKYQISPTGVLHIGGHFAEEAHEYFKNGVERTIWIEANPNYLPIMEDALKDYSNYIVFNECMTDENDKEVELKISNNEGQSSSILDLEYHSIAHPEIWYIGKIKLKTKRLDSLFIEKDLDIKRYPFVNIDIQGAELLALKGFGDLLYNVKYLYLEINEKEVYKNCALIGEIDEYLETYGFVKKEQIMCADFGWGEAFYINQY</sequence>
<evidence type="ECO:0000313" key="2">
    <source>
        <dbReference type="EMBL" id="MBB6131815.1"/>
    </source>
</evidence>
<proteinExistence type="predicted"/>